<accession>C9LW00</accession>
<dbReference type="InterPro" id="IPR006638">
    <property type="entry name" value="Elp3/MiaA/NifB-like_rSAM"/>
</dbReference>
<protein>
    <submittedName>
        <fullName evidence="3">Radical SAM domain protein</fullName>
    </submittedName>
</protein>
<evidence type="ECO:0000313" key="4">
    <source>
        <dbReference type="Proteomes" id="UP000003505"/>
    </source>
</evidence>
<dbReference type="InterPro" id="IPR045784">
    <property type="entry name" value="Radical_SAM_N2"/>
</dbReference>
<dbReference type="eggNOG" id="COG1032">
    <property type="taxonomic scope" value="Bacteria"/>
</dbReference>
<dbReference type="OrthoDB" id="9806827at2"/>
<dbReference type="PANTHER" id="PTHR42731:SF5">
    <property type="entry name" value="RADICAL SAM DOMAIN PROTEIN"/>
    <property type="match status" value="1"/>
</dbReference>
<proteinExistence type="predicted"/>
<dbReference type="Gene3D" id="3.80.30.20">
    <property type="entry name" value="tm_1862 like domain"/>
    <property type="match status" value="1"/>
</dbReference>
<feature type="domain" description="Radical SAM core" evidence="1">
    <location>
        <begin position="244"/>
        <end position="471"/>
    </location>
</feature>
<dbReference type="Proteomes" id="UP000003505">
    <property type="component" value="Unassembled WGS sequence"/>
</dbReference>
<dbReference type="Pfam" id="PF19864">
    <property type="entry name" value="Radical_SAM_N2"/>
    <property type="match status" value="1"/>
</dbReference>
<dbReference type="InterPro" id="IPR023404">
    <property type="entry name" value="rSAM_horseshoe"/>
</dbReference>
<dbReference type="NCBIfam" id="TIGR03960">
    <property type="entry name" value="rSAM_fuse_unch"/>
    <property type="match status" value="1"/>
</dbReference>
<dbReference type="SFLD" id="SFLDS00029">
    <property type="entry name" value="Radical_SAM"/>
    <property type="match status" value="1"/>
</dbReference>
<keyword evidence="5" id="KW-1185">Reference proteome</keyword>
<dbReference type="KEGG" id="ssg:Selsp_0849"/>
<dbReference type="Gene3D" id="3.40.50.280">
    <property type="entry name" value="Cobalamin-binding domain"/>
    <property type="match status" value="1"/>
</dbReference>
<dbReference type="SFLD" id="SFLDG01082">
    <property type="entry name" value="B12-binding_domain_containing"/>
    <property type="match status" value="1"/>
</dbReference>
<dbReference type="AlphaFoldDB" id="C9LW00"/>
<dbReference type="Proteomes" id="UP000011124">
    <property type="component" value="Chromosome"/>
</dbReference>
<dbReference type="EMBL" id="ACKP02000038">
    <property type="protein sequence ID" value="EEX76973.1"/>
    <property type="molecule type" value="Genomic_DNA"/>
</dbReference>
<dbReference type="RefSeq" id="WP_006192945.1">
    <property type="nucleotide sequence ID" value="NC_015437.1"/>
</dbReference>
<evidence type="ECO:0000313" key="3">
    <source>
        <dbReference type="EMBL" id="EEX76973.1"/>
    </source>
</evidence>
<name>C9LW00_SELS3</name>
<dbReference type="EMBL" id="CP002637">
    <property type="protein sequence ID" value="AEB99813.1"/>
    <property type="molecule type" value="Genomic_DNA"/>
</dbReference>
<dbReference type="GO" id="GO:0003824">
    <property type="term" value="F:catalytic activity"/>
    <property type="evidence" value="ECO:0007669"/>
    <property type="project" value="InterPro"/>
</dbReference>
<evidence type="ECO:0000259" key="1">
    <source>
        <dbReference type="PROSITE" id="PS51918"/>
    </source>
</evidence>
<evidence type="ECO:0000313" key="2">
    <source>
        <dbReference type="EMBL" id="AEB99813.1"/>
    </source>
</evidence>
<gene>
    <name evidence="2" type="ordered locus">Selsp_0849</name>
    <name evidence="3" type="ORF">SELSPUOL_01652</name>
</gene>
<dbReference type="PROSITE" id="PS51918">
    <property type="entry name" value="RADICAL_SAM"/>
    <property type="match status" value="1"/>
</dbReference>
<dbReference type="GO" id="GO:0051536">
    <property type="term" value="F:iron-sulfur cluster binding"/>
    <property type="evidence" value="ECO:0007669"/>
    <property type="project" value="InterPro"/>
</dbReference>
<reference evidence="3 4" key="1">
    <citation type="submission" date="2009-09" db="EMBL/GenBank/DDBJ databases">
        <authorList>
            <person name="Weinstock G."/>
            <person name="Sodergren E."/>
            <person name="Clifton S."/>
            <person name="Fulton L."/>
            <person name="Fulton B."/>
            <person name="Courtney L."/>
            <person name="Fronick C."/>
            <person name="Harrison M."/>
            <person name="Strong C."/>
            <person name="Farmer C."/>
            <person name="Delahaunty K."/>
            <person name="Markovic C."/>
            <person name="Hall O."/>
            <person name="Minx P."/>
            <person name="Tomlinson C."/>
            <person name="Mitreva M."/>
            <person name="Nelson J."/>
            <person name="Hou S."/>
            <person name="Wollam A."/>
            <person name="Pepin K.H."/>
            <person name="Johnson M."/>
            <person name="Bhonagiri V."/>
            <person name="Nash W.E."/>
            <person name="Warren W."/>
            <person name="Chinwalla A."/>
            <person name="Mardis E.R."/>
            <person name="Wilson R.K."/>
        </authorList>
    </citation>
    <scope>NUCLEOTIDE SEQUENCE [LARGE SCALE GENOMIC DNA]</scope>
    <source>
        <strain evidence="3">ATCC 35185</strain>
        <strain evidence="4">ATCC 35185 / DSM 20758 / VPI D19B-28</strain>
    </source>
</reference>
<dbReference type="SUPFAM" id="SSF102114">
    <property type="entry name" value="Radical SAM enzymes"/>
    <property type="match status" value="1"/>
</dbReference>
<dbReference type="PANTHER" id="PTHR42731">
    <property type="entry name" value="SLL1084 PROTEIN"/>
    <property type="match status" value="1"/>
</dbReference>
<dbReference type="InterPro" id="IPR007197">
    <property type="entry name" value="rSAM"/>
</dbReference>
<dbReference type="InterPro" id="IPR058240">
    <property type="entry name" value="rSAM_sf"/>
</dbReference>
<dbReference type="STRING" id="546271.Selsp_0849"/>
<sequence>MSWKIKRRLREQLERERGYFSFPTGTRRAFALVYPNSYFVGMSNLGLHIIYDLLNRRPDTACERFFLPSDEEQREHERTGTPLLSLENQQPLHRFSLIGFAVSFEMDYFNLLRILQLGKVKLLAAERGEQDAIVLAGGPCATFNPEPLSLFVDAFVIGEGEVVMPALMDAYDDAVRQGLSRAELLCALSKVEGVYVPSLYAHDYDESARLCAIRPAAGAPSRVTRQWVRDLDEFPAHTVVVTDDTEFNLYLIETARGCGRHCRFCMAGYCFRQPRNRSLKVLEKEVQEAKKYEKRIGLMGAAISDYPEIDALCRDILAENLGMSVASFRADSVTEELVASLSRSGLRTITLAPEAGSVRMRKIINKGIEEEHLRHTVDLALQAGIRQFRLYLMIGLPYEEEEDIKAIVDMTVRLHEHIRAKKEHAQITLSINPFIPKPFTPFQWLPMADEKWVKDAMKTIRKGLASYRSIRIIAESPKSAYVQGVLARGDRRVARALHRAFLAGGAKSFKRALKEEGLSFADFLQVRHAEDAVFPWDALDMGFPKQYLYRELQRAAVLQYTKPCFSGCTRCGVCDTMEERHVSAQT</sequence>
<evidence type="ECO:0000313" key="5">
    <source>
        <dbReference type="Proteomes" id="UP000011124"/>
    </source>
</evidence>
<dbReference type="InterPro" id="IPR023862">
    <property type="entry name" value="CHP03960_rSAM"/>
</dbReference>
<dbReference type="HOGENOM" id="CLU_011543_3_3_9"/>
<dbReference type="SMART" id="SM00729">
    <property type="entry name" value="Elp3"/>
    <property type="match status" value="1"/>
</dbReference>
<dbReference type="Pfam" id="PF04055">
    <property type="entry name" value="Radical_SAM"/>
    <property type="match status" value="1"/>
</dbReference>
<reference evidence="2 5" key="2">
    <citation type="submission" date="2011-04" db="EMBL/GenBank/DDBJ databases">
        <title>The complete genome of Selenomonas sputigena DSM 20758.</title>
        <authorList>
            <consortium name="US DOE Joint Genome Institute (JGI-PGF)"/>
            <person name="Lucas S."/>
            <person name="Copeland A."/>
            <person name="Lapidus A."/>
            <person name="Bruce D."/>
            <person name="Goodwin L."/>
            <person name="Pitluck S."/>
            <person name="Peters L."/>
            <person name="Kyrpides N."/>
            <person name="Mavromatis K."/>
            <person name="Ivanova N."/>
            <person name="Ovchinnikova G."/>
            <person name="Teshima H."/>
            <person name="Detter J.C."/>
            <person name="Tapia R."/>
            <person name="Han C."/>
            <person name="Land M."/>
            <person name="Hauser L."/>
            <person name="Markowitz V."/>
            <person name="Cheng J.-F."/>
            <person name="Hugenholtz P."/>
            <person name="Woyke T."/>
            <person name="Wu D."/>
            <person name="Gronow S."/>
            <person name="Wellnitz S."/>
            <person name="Schneider S."/>
            <person name="Klenk H.-P."/>
            <person name="Eisen J.A."/>
        </authorList>
    </citation>
    <scope>NUCLEOTIDE SEQUENCE [LARGE SCALE GENOMIC DNA]</scope>
    <source>
        <strain evidence="2">ATCC 35185</strain>
        <strain evidence="5">ATCC 35185 / DSM 20758 / VPI D19B-28</strain>
    </source>
</reference>
<dbReference type="CDD" id="cd01335">
    <property type="entry name" value="Radical_SAM"/>
    <property type="match status" value="1"/>
</dbReference>
<organism evidence="3 4">
    <name type="scientific">Selenomonas sputigena (strain ATCC 35185 / DSM 20758 / CCUG 44933 / VPI D19B-28)</name>
    <dbReference type="NCBI Taxonomy" id="546271"/>
    <lineage>
        <taxon>Bacteria</taxon>
        <taxon>Bacillati</taxon>
        <taxon>Bacillota</taxon>
        <taxon>Negativicutes</taxon>
        <taxon>Selenomonadales</taxon>
        <taxon>Selenomonadaceae</taxon>
        <taxon>Selenomonas</taxon>
    </lineage>
</organism>